<feature type="region of interest" description="Disordered" evidence="1">
    <location>
        <begin position="30"/>
        <end position="53"/>
    </location>
</feature>
<feature type="region of interest" description="Disordered" evidence="1">
    <location>
        <begin position="213"/>
        <end position="286"/>
    </location>
</feature>
<feature type="compositionally biased region" description="Low complexity" evidence="1">
    <location>
        <begin position="213"/>
        <end position="245"/>
    </location>
</feature>
<feature type="region of interest" description="Disordered" evidence="1">
    <location>
        <begin position="166"/>
        <end position="198"/>
    </location>
</feature>
<evidence type="ECO:0000256" key="1">
    <source>
        <dbReference type="SAM" id="MobiDB-lite"/>
    </source>
</evidence>
<feature type="compositionally biased region" description="Low complexity" evidence="1">
    <location>
        <begin position="276"/>
        <end position="285"/>
    </location>
</feature>
<feature type="compositionally biased region" description="Low complexity" evidence="1">
    <location>
        <begin position="307"/>
        <end position="324"/>
    </location>
</feature>
<feature type="chain" id="PRO_5026090433" description="Cyclin-dependent serine/threonine-protein kinase DDB_G0272797/DDB_G0274007" evidence="2">
    <location>
        <begin position="26"/>
        <end position="371"/>
    </location>
</feature>
<dbReference type="InParanoid" id="A0A6I8UFM6"/>
<feature type="signal peptide" evidence="2">
    <location>
        <begin position="1"/>
        <end position="25"/>
    </location>
</feature>
<dbReference type="KEGG" id="dpo:4815322"/>
<organism evidence="3 4">
    <name type="scientific">Drosophila pseudoobscura pseudoobscura</name>
    <name type="common">Fruit fly</name>
    <dbReference type="NCBI Taxonomy" id="46245"/>
    <lineage>
        <taxon>Eukaryota</taxon>
        <taxon>Metazoa</taxon>
        <taxon>Ecdysozoa</taxon>
        <taxon>Arthropoda</taxon>
        <taxon>Hexapoda</taxon>
        <taxon>Insecta</taxon>
        <taxon>Pterygota</taxon>
        <taxon>Neoptera</taxon>
        <taxon>Endopterygota</taxon>
        <taxon>Diptera</taxon>
        <taxon>Brachycera</taxon>
        <taxon>Muscomorpha</taxon>
        <taxon>Ephydroidea</taxon>
        <taxon>Drosophilidae</taxon>
        <taxon>Drosophila</taxon>
        <taxon>Sophophora</taxon>
    </lineage>
</organism>
<sequence length="371" mass="42124">MESKVHCSWPLLLLLLMLALGRVRPENINDTTASEDIDDDEATSPSPSIPETTDRLITGDLRKAARVEQLSPPGSGSASKQEYDVIDVLSATNAVVGKAKSGQTTRIFTTGDVDDTFWMKHLGDDFKHAIHLQVGGTNEEYNRLVNQTQNGIHEEVHHEYLPGAERPDSMQQQQQQPGARYTQRSSPRQQQQQQQGLDGEALAMKQRYLIHQQQQQQQQQQRYGYTQQHAQQYTPRAHTQIHQYPQPHPHPHTHQHQHQQQPHTHRYQRPYPPKAQQQQQQQQQQVRYINHRPPIRTIINSSEDQLHAAQSSPGAQHAAAAAIQAGGGIGRSPDEDEADTFGSQLPFKSPFNDYGSRPTRDLTYLLYRRGL</sequence>
<feature type="compositionally biased region" description="Acidic residues" evidence="1">
    <location>
        <begin position="33"/>
        <end position="42"/>
    </location>
</feature>
<dbReference type="AlphaFoldDB" id="A0A6I8UFM6"/>
<dbReference type="FunCoup" id="A0A6I8UFM6">
    <property type="interactions" value="17"/>
</dbReference>
<feature type="compositionally biased region" description="Basic residues" evidence="1">
    <location>
        <begin position="249"/>
        <end position="268"/>
    </location>
</feature>
<keyword evidence="3" id="KW-1185">Reference proteome</keyword>
<feature type="region of interest" description="Disordered" evidence="1">
    <location>
        <begin position="304"/>
        <end position="356"/>
    </location>
</feature>
<dbReference type="Proteomes" id="UP000001819">
    <property type="component" value="Chromosome X"/>
</dbReference>
<evidence type="ECO:0000313" key="3">
    <source>
        <dbReference type="Proteomes" id="UP000001819"/>
    </source>
</evidence>
<proteinExistence type="predicted"/>
<reference evidence="4" key="1">
    <citation type="submission" date="2025-08" db="UniProtKB">
        <authorList>
            <consortium name="RefSeq"/>
        </authorList>
    </citation>
    <scope>IDENTIFICATION</scope>
    <source>
        <strain evidence="4">MV-25-SWS-2005</strain>
        <tissue evidence="4">Whole body</tissue>
    </source>
</reference>
<name>A0A6I8UFM6_DROPS</name>
<protein>
    <recommendedName>
        <fullName evidence="5">Cyclin-dependent serine/threonine-protein kinase DDB_G0272797/DDB_G0274007</fullName>
    </recommendedName>
</protein>
<accession>A0A6I8UFM6</accession>
<evidence type="ECO:0000313" key="4">
    <source>
        <dbReference type="RefSeq" id="XP_001354721.3"/>
    </source>
</evidence>
<evidence type="ECO:0000256" key="2">
    <source>
        <dbReference type="SAM" id="SignalP"/>
    </source>
</evidence>
<gene>
    <name evidence="4" type="primary">Cp7Fc</name>
</gene>
<evidence type="ECO:0008006" key="5">
    <source>
        <dbReference type="Google" id="ProtNLM"/>
    </source>
</evidence>
<dbReference type="RefSeq" id="XP_001354721.3">
    <property type="nucleotide sequence ID" value="XM_001354685.4"/>
</dbReference>
<keyword evidence="2" id="KW-0732">Signal</keyword>